<keyword evidence="2" id="KW-1185">Reference proteome</keyword>
<evidence type="ECO:0000313" key="2">
    <source>
        <dbReference type="Proteomes" id="UP000007463"/>
    </source>
</evidence>
<reference evidence="1 2" key="1">
    <citation type="journal article" date="2011" name="Stand. Genomic Sci.">
        <title>Complete genome sequence of the gliding freshwater bacterium Fluviicola taffensis type strain (RW262).</title>
        <authorList>
            <person name="Woyke T."/>
            <person name="Chertkov O."/>
            <person name="Lapidus A."/>
            <person name="Nolan M."/>
            <person name="Lucas S."/>
            <person name="Del Rio T.G."/>
            <person name="Tice H."/>
            <person name="Cheng J.F."/>
            <person name="Tapia R."/>
            <person name="Han C."/>
            <person name="Goodwin L."/>
            <person name="Pitluck S."/>
            <person name="Liolios K."/>
            <person name="Pagani I."/>
            <person name="Ivanova N."/>
            <person name="Huntemann M."/>
            <person name="Mavromatis K."/>
            <person name="Mikhailova N."/>
            <person name="Pati A."/>
            <person name="Chen A."/>
            <person name="Palaniappan K."/>
            <person name="Land M."/>
            <person name="Hauser L."/>
            <person name="Brambilla E.M."/>
            <person name="Rohde M."/>
            <person name="Mwirichia R."/>
            <person name="Sikorski J."/>
            <person name="Tindall B.J."/>
            <person name="Goker M."/>
            <person name="Bristow J."/>
            <person name="Eisen J.A."/>
            <person name="Markowitz V."/>
            <person name="Hugenholtz P."/>
            <person name="Klenk H.P."/>
            <person name="Kyrpides N.C."/>
        </authorList>
    </citation>
    <scope>NUCLEOTIDE SEQUENCE [LARGE SCALE GENOMIC DNA]</scope>
    <source>
        <strain evidence="2">DSM 16823 / RW262 / RW262</strain>
    </source>
</reference>
<evidence type="ECO:0000313" key="1">
    <source>
        <dbReference type="EMBL" id="AEA44123.1"/>
    </source>
</evidence>
<accession>F2I9W5</accession>
<name>F2I9W5_FLUTR</name>
<sequence>MEKLLSKIDLSKIERDFSNDFDKYIGAVIFTGESDETTIRAVSSENHLIFVEGNGDTGYGHLRDRHNFFSFKNYWLQNEDKKFKLDNPSKFHPNMIPIIDFVKIADAIYTNENKNTAKNKRPDFFDLYTGTYCFEGSTEKYHLLTYKDSKVVHTLFPDKKRHNRKIRLEYGKGIVSTKLKVPPGYNDLLVPYLDSHDVVAYSILIRKFYSEKIERIFIQKHDKNGSPETLFLLGYRNFDDFETFERDLIEWYQRGDLSDFEKIINQIDKCDNDSYTITINDAKISFEKQY</sequence>
<dbReference type="OrthoDB" id="788622at2"/>
<dbReference type="HOGENOM" id="CLU_958944_0_0_10"/>
<dbReference type="RefSeq" id="WP_013686893.1">
    <property type="nucleotide sequence ID" value="NC_015321.1"/>
</dbReference>
<dbReference type="KEGG" id="fte:Fluta_2137"/>
<proteinExistence type="predicted"/>
<reference evidence="2" key="2">
    <citation type="submission" date="2011-02" db="EMBL/GenBank/DDBJ databases">
        <title>The complete genome of Fluviicola taffensis DSM 16823.</title>
        <authorList>
            <consortium name="US DOE Joint Genome Institute (JGI-PGF)"/>
            <person name="Lucas S."/>
            <person name="Copeland A."/>
            <person name="Lapidus A."/>
            <person name="Bruce D."/>
            <person name="Goodwin L."/>
            <person name="Pitluck S."/>
            <person name="Kyrpides N."/>
            <person name="Mavromatis K."/>
            <person name="Ivanova N."/>
            <person name="Mikhailova N."/>
            <person name="Pagani I."/>
            <person name="Chertkov O."/>
            <person name="Detter J.C."/>
            <person name="Han C."/>
            <person name="Tapia R."/>
            <person name="Land M."/>
            <person name="Hauser L."/>
            <person name="Markowitz V."/>
            <person name="Cheng J.-F."/>
            <person name="Hugenholtz P."/>
            <person name="Woyke T."/>
            <person name="Wu D."/>
            <person name="Tindall B."/>
            <person name="Pomrenke H.G."/>
            <person name="Brambilla E."/>
            <person name="Klenk H.-P."/>
            <person name="Eisen J.A."/>
        </authorList>
    </citation>
    <scope>NUCLEOTIDE SEQUENCE [LARGE SCALE GENOMIC DNA]</scope>
    <source>
        <strain evidence="2">DSM 16823 / RW262 / RW262</strain>
    </source>
</reference>
<dbReference type="EMBL" id="CP002542">
    <property type="protein sequence ID" value="AEA44123.1"/>
    <property type="molecule type" value="Genomic_DNA"/>
</dbReference>
<gene>
    <name evidence="1" type="ordered locus">Fluta_2137</name>
</gene>
<organism evidence="1 2">
    <name type="scientific">Fluviicola taffensis (strain DSM 16823 / NCIMB 13979 / RW262)</name>
    <dbReference type="NCBI Taxonomy" id="755732"/>
    <lineage>
        <taxon>Bacteria</taxon>
        <taxon>Pseudomonadati</taxon>
        <taxon>Bacteroidota</taxon>
        <taxon>Flavobacteriia</taxon>
        <taxon>Flavobacteriales</taxon>
        <taxon>Crocinitomicaceae</taxon>
        <taxon>Fluviicola</taxon>
    </lineage>
</organism>
<dbReference type="AlphaFoldDB" id="F2I9W5"/>
<protein>
    <submittedName>
        <fullName evidence="1">Uncharacterized protein</fullName>
    </submittedName>
</protein>
<dbReference type="Proteomes" id="UP000007463">
    <property type="component" value="Chromosome"/>
</dbReference>